<dbReference type="GO" id="GO:0090313">
    <property type="term" value="P:regulation of protein targeting to membrane"/>
    <property type="evidence" value="ECO:0007669"/>
    <property type="project" value="TreeGrafter"/>
</dbReference>
<evidence type="ECO:0000256" key="2">
    <source>
        <dbReference type="SAM" id="Phobius"/>
    </source>
</evidence>
<dbReference type="PANTHER" id="PTHR30441">
    <property type="entry name" value="DUF748 DOMAIN-CONTAINING PROTEIN"/>
    <property type="match status" value="1"/>
</dbReference>
<feature type="transmembrane region" description="Helical" evidence="2">
    <location>
        <begin position="20"/>
        <end position="41"/>
    </location>
</feature>
<dbReference type="GO" id="GO:0005886">
    <property type="term" value="C:plasma membrane"/>
    <property type="evidence" value="ECO:0007669"/>
    <property type="project" value="TreeGrafter"/>
</dbReference>
<keyword evidence="2" id="KW-0472">Membrane</keyword>
<dbReference type="Proteomes" id="UP001165393">
    <property type="component" value="Unassembled WGS sequence"/>
</dbReference>
<dbReference type="InterPro" id="IPR052894">
    <property type="entry name" value="AsmA-related"/>
</dbReference>
<keyword evidence="4" id="KW-1185">Reference proteome</keyword>
<protein>
    <submittedName>
        <fullName evidence="3">DUF748 domain-containing protein</fullName>
    </submittedName>
</protein>
<dbReference type="PANTHER" id="PTHR30441:SF8">
    <property type="entry name" value="DUF748 DOMAIN-CONTAINING PROTEIN"/>
    <property type="match status" value="1"/>
</dbReference>
<feature type="compositionally biased region" description="Low complexity" evidence="1">
    <location>
        <begin position="580"/>
        <end position="601"/>
    </location>
</feature>
<dbReference type="InterPro" id="IPR008023">
    <property type="entry name" value="DUF748"/>
</dbReference>
<proteinExistence type="predicted"/>
<keyword evidence="2" id="KW-1133">Transmembrane helix</keyword>
<dbReference type="RefSeq" id="WP_251260046.1">
    <property type="nucleotide sequence ID" value="NZ_JAMQGP010000001.1"/>
</dbReference>
<dbReference type="EMBL" id="JAMQGP010000001">
    <property type="protein sequence ID" value="MCM2678686.1"/>
    <property type="molecule type" value="Genomic_DNA"/>
</dbReference>
<feature type="region of interest" description="Disordered" evidence="1">
    <location>
        <begin position="576"/>
        <end position="601"/>
    </location>
</feature>
<keyword evidence="2" id="KW-0812">Transmembrane</keyword>
<name>A0AA42B6M9_9GAMM</name>
<organism evidence="3 4">
    <name type="scientific">Echinimonas agarilytica</name>
    <dbReference type="NCBI Taxonomy" id="1215918"/>
    <lineage>
        <taxon>Bacteria</taxon>
        <taxon>Pseudomonadati</taxon>
        <taxon>Pseudomonadota</taxon>
        <taxon>Gammaproteobacteria</taxon>
        <taxon>Alteromonadales</taxon>
        <taxon>Echinimonadaceae</taxon>
        <taxon>Echinimonas</taxon>
    </lineage>
</organism>
<dbReference type="AlphaFoldDB" id="A0AA42B6M9"/>
<accession>A0AA42B6M9</accession>
<evidence type="ECO:0000313" key="3">
    <source>
        <dbReference type="EMBL" id="MCM2678686.1"/>
    </source>
</evidence>
<comment type="caution">
    <text evidence="3">The sequence shown here is derived from an EMBL/GenBank/DDBJ whole genome shotgun (WGS) entry which is preliminary data.</text>
</comment>
<gene>
    <name evidence="3" type="ORF">NAF29_03240</name>
</gene>
<sequence length="1004" mass="111173">MALNLGHRWRTLRTWQRRTAITFVVLVLYVLLTGVVLPKWVKWQLQEQLAAQTGRAVLVGETSFHPFKLALTVNQLKIQGQDPTQNFAGLNRIYIDFELWPLLIGDFDFKAIELDTPYLYAQRDHNGTFDFQDIVDHQAAQAELSLVQESNSADENASIPSINIGHFKVNQGLIHFEDHLFEQQDNGKIAIAEVTPLGFELFNFSTRNKSKSADANHYKINALLPSGGDLAWQGTLDVEQQNMTGDLVVRGINLAKLAPFVEPYVAFELERANLDIDTHYYLSWASAPMDVSVSEGVVTLYDFVISDPVQQQRPIQVGRFDIKGIALDLNPRQVNIEQIELADSQFIAAINTDGQIDLATLLQPNVTAHSENIAEDAPPQPWQWALKELRLTNINHAISESFSGSELSHSWVIDSFQLTGLESSFNQPLQLQISSQINDSAKLSVQGPTQVHFNAEEVAIKSALKLQLSTLDLSHFETFITPYLDVDLDQGLLNLDGDIALNLEAGRTQLTTNINAQIDDLNINAKDTELLSWQQLKLDAIELNLAQQDLKLEHIHLAKPFARVVIAEDRSTNIGDLVKSTPPADSPQSQPQASSESASKSWTIGIGGLSFDEGEAYFSDRSLTPKFTTAIHQIAGSVGQFSSEQTEPAKVHLEGTVDKYAPVTLDGRIQPLLENPFLDLTLDFKHIELTSLNPYSGTYAGYVIDKGQLSINLDYELDNNQLKGSNHVIVDQLELGRKTDSIDATSLPVALAVALMKDENGVIDLGLEVSGSADDPQFSIGALVAKALGNAIKKIITSPFALLGSLVGEGDQLDEVEFGSGIAKLSADNMQQLGKLAEALNSRPMLKLEILGRVSEEDDGKTIAQQTLLEHVNKRQNTGFTEFTLSSIKLSDEQRAAFDALTTTLPIEWKNQQRQQIAEQITEQTDDAERARQSELDARYYQALLTPYKVTNAQLTELALTRARAIKTYMVEQAKLDPARLFVLQPHIEKNSASRITVMTLKAD</sequence>
<reference evidence="3 4" key="1">
    <citation type="journal article" date="2013" name="Antonie Van Leeuwenhoek">
        <title>Echinimonas agarilytica gen. nov., sp. nov., a new gammaproteobacterium isolated from the sea urchin Strongylocentrotus intermedius.</title>
        <authorList>
            <person name="Nedashkovskaya O.I."/>
            <person name="Stenkova A.M."/>
            <person name="Zhukova N.V."/>
            <person name="Van Trappen S."/>
            <person name="Lee J.S."/>
            <person name="Kim S.B."/>
        </authorList>
    </citation>
    <scope>NUCLEOTIDE SEQUENCE [LARGE SCALE GENOMIC DNA]</scope>
    <source>
        <strain evidence="3 4">KMM 6351</strain>
    </source>
</reference>
<dbReference type="Pfam" id="PF05359">
    <property type="entry name" value="DUF748"/>
    <property type="match status" value="2"/>
</dbReference>
<evidence type="ECO:0000256" key="1">
    <source>
        <dbReference type="SAM" id="MobiDB-lite"/>
    </source>
</evidence>
<evidence type="ECO:0000313" key="4">
    <source>
        <dbReference type="Proteomes" id="UP001165393"/>
    </source>
</evidence>